<keyword evidence="2" id="KW-1185">Reference proteome</keyword>
<protein>
    <submittedName>
        <fullName evidence="1">Uncharacterized protein</fullName>
    </submittedName>
</protein>
<evidence type="ECO:0000313" key="1">
    <source>
        <dbReference type="EMBL" id="RFU94183.1"/>
    </source>
</evidence>
<dbReference type="EMBL" id="QUWK01000012">
    <property type="protein sequence ID" value="RFU94183.1"/>
    <property type="molecule type" value="Genomic_DNA"/>
</dbReference>
<dbReference type="AlphaFoldDB" id="A0A372MFF3"/>
<reference evidence="1 2" key="2">
    <citation type="submission" date="2018-09" db="EMBL/GenBank/DDBJ databases">
        <title>Genome of Sphaerochaeta halotolerans strain 4-11.</title>
        <authorList>
            <person name="Nazina T.N."/>
            <person name="Sokolova D.S."/>
        </authorList>
    </citation>
    <scope>NUCLEOTIDE SEQUENCE [LARGE SCALE GENOMIC DNA]</scope>
    <source>
        <strain evidence="1 2">4-11</strain>
    </source>
</reference>
<dbReference type="Proteomes" id="UP000264002">
    <property type="component" value="Unassembled WGS sequence"/>
</dbReference>
<accession>A0A372MFF3</accession>
<sequence length="73" mass="8346">MLLRRGIVSPTKGLGKYLKKDIFSHMIFPKLLDSKREVLYSHFLSAYAGRRESFAGSFGEKARKALTDRRQIG</sequence>
<organism evidence="1 2">
    <name type="scientific">Sphaerochaeta halotolerans</name>
    <dbReference type="NCBI Taxonomy" id="2293840"/>
    <lineage>
        <taxon>Bacteria</taxon>
        <taxon>Pseudomonadati</taxon>
        <taxon>Spirochaetota</taxon>
        <taxon>Spirochaetia</taxon>
        <taxon>Spirochaetales</taxon>
        <taxon>Sphaerochaetaceae</taxon>
        <taxon>Sphaerochaeta</taxon>
    </lineage>
</organism>
<comment type="caution">
    <text evidence="1">The sequence shown here is derived from an EMBL/GenBank/DDBJ whole genome shotgun (WGS) entry which is preliminary data.</text>
</comment>
<proteinExistence type="predicted"/>
<evidence type="ECO:0000313" key="2">
    <source>
        <dbReference type="Proteomes" id="UP000264002"/>
    </source>
</evidence>
<gene>
    <name evidence="1" type="ORF">DYP60_11330</name>
</gene>
<name>A0A372MFF3_9SPIR</name>
<reference evidence="2" key="1">
    <citation type="submission" date="2018-08" db="EMBL/GenBank/DDBJ databases">
        <authorList>
            <person name="Grouzdev D.S."/>
            <person name="Krutkina M.S."/>
        </authorList>
    </citation>
    <scope>NUCLEOTIDE SEQUENCE [LARGE SCALE GENOMIC DNA]</scope>
    <source>
        <strain evidence="2">4-11</strain>
    </source>
</reference>